<dbReference type="AlphaFoldDB" id="A0A0G0L4F6"/>
<accession>A0A0G0L4F6</accession>
<dbReference type="PIRSF" id="PIRSF000724">
    <property type="entry name" value="Pgk"/>
    <property type="match status" value="1"/>
</dbReference>
<evidence type="ECO:0000256" key="2">
    <source>
        <dbReference type="ARBA" id="ARBA00013061"/>
    </source>
</evidence>
<dbReference type="GO" id="GO:0005524">
    <property type="term" value="F:ATP binding"/>
    <property type="evidence" value="ECO:0007669"/>
    <property type="project" value="UniProtKB-KW"/>
</dbReference>
<organism evidence="9 10">
    <name type="scientific">Candidatus Woesebacteria bacterium GW2011_GWB1_38_8b</name>
    <dbReference type="NCBI Taxonomy" id="1618571"/>
    <lineage>
        <taxon>Bacteria</taxon>
        <taxon>Candidatus Woeseibacteriota</taxon>
    </lineage>
</organism>
<dbReference type="Gene3D" id="3.40.50.1260">
    <property type="entry name" value="Phosphoglycerate kinase, N-terminal domain"/>
    <property type="match status" value="3"/>
</dbReference>
<comment type="catalytic activity">
    <reaction evidence="1 8">
        <text>(2R)-3-phosphoglycerate + ATP = (2R)-3-phospho-glyceroyl phosphate + ADP</text>
        <dbReference type="Rhea" id="RHEA:14801"/>
        <dbReference type="ChEBI" id="CHEBI:30616"/>
        <dbReference type="ChEBI" id="CHEBI:57604"/>
        <dbReference type="ChEBI" id="CHEBI:58272"/>
        <dbReference type="ChEBI" id="CHEBI:456216"/>
        <dbReference type="EC" id="2.7.2.3"/>
    </reaction>
</comment>
<dbReference type="GO" id="GO:0006096">
    <property type="term" value="P:glycolytic process"/>
    <property type="evidence" value="ECO:0007669"/>
    <property type="project" value="InterPro"/>
</dbReference>
<keyword evidence="3 8" id="KW-0808">Transferase</keyword>
<keyword evidence="4" id="KW-0547">Nucleotide-binding</keyword>
<feature type="binding site" evidence="7">
    <location>
        <position position="198"/>
    </location>
    <ligand>
        <name>ATP</name>
        <dbReference type="ChEBI" id="CHEBI:30616"/>
    </ligand>
</feature>
<gene>
    <name evidence="9" type="ORF">UT10_C0015G0004</name>
</gene>
<evidence type="ECO:0000256" key="3">
    <source>
        <dbReference type="ARBA" id="ARBA00022679"/>
    </source>
</evidence>
<dbReference type="InterPro" id="IPR001576">
    <property type="entry name" value="Phosphoglycerate_kinase"/>
</dbReference>
<dbReference type="GO" id="GO:0004618">
    <property type="term" value="F:phosphoglycerate kinase activity"/>
    <property type="evidence" value="ECO:0007669"/>
    <property type="project" value="UniProtKB-EC"/>
</dbReference>
<evidence type="ECO:0000256" key="6">
    <source>
        <dbReference type="ARBA" id="ARBA00022840"/>
    </source>
</evidence>
<evidence type="ECO:0000256" key="4">
    <source>
        <dbReference type="ARBA" id="ARBA00022741"/>
    </source>
</evidence>
<evidence type="ECO:0000256" key="1">
    <source>
        <dbReference type="ARBA" id="ARBA00000642"/>
    </source>
</evidence>
<protein>
    <recommendedName>
        <fullName evidence="2 8">Phosphoglycerate kinase</fullName>
        <ecNumber evidence="2 8">2.7.2.3</ecNumber>
    </recommendedName>
</protein>
<dbReference type="Pfam" id="PF00162">
    <property type="entry name" value="PGK"/>
    <property type="match status" value="2"/>
</dbReference>
<evidence type="ECO:0000313" key="9">
    <source>
        <dbReference type="EMBL" id="KKQ86863.1"/>
    </source>
</evidence>
<dbReference type="Proteomes" id="UP000033944">
    <property type="component" value="Unassembled WGS sequence"/>
</dbReference>
<dbReference type="PANTHER" id="PTHR11406:SF23">
    <property type="entry name" value="PHOSPHOGLYCERATE KINASE 1, CHLOROPLASTIC-RELATED"/>
    <property type="match status" value="1"/>
</dbReference>
<evidence type="ECO:0000256" key="5">
    <source>
        <dbReference type="ARBA" id="ARBA00022777"/>
    </source>
</evidence>
<dbReference type="PRINTS" id="PR00477">
    <property type="entry name" value="PHGLYCKINASE"/>
</dbReference>
<reference evidence="9 10" key="1">
    <citation type="journal article" date="2015" name="Nature">
        <title>rRNA introns, odd ribosomes, and small enigmatic genomes across a large radiation of phyla.</title>
        <authorList>
            <person name="Brown C.T."/>
            <person name="Hug L.A."/>
            <person name="Thomas B.C."/>
            <person name="Sharon I."/>
            <person name="Castelle C.J."/>
            <person name="Singh A."/>
            <person name="Wilkins M.J."/>
            <person name="Williams K.H."/>
            <person name="Banfield J.F."/>
        </authorList>
    </citation>
    <scope>NUCLEOTIDE SEQUENCE [LARGE SCALE GENOMIC DNA]</scope>
</reference>
<dbReference type="InterPro" id="IPR015824">
    <property type="entry name" value="Phosphoglycerate_kinase_N"/>
</dbReference>
<dbReference type="PANTHER" id="PTHR11406">
    <property type="entry name" value="PHOSPHOGLYCERATE KINASE"/>
    <property type="match status" value="1"/>
</dbReference>
<comment type="caution">
    <text evidence="9">The sequence shown here is derived from an EMBL/GenBank/DDBJ whole genome shotgun (WGS) entry which is preliminary data.</text>
</comment>
<proteinExistence type="inferred from homology"/>
<dbReference type="GO" id="GO:0006094">
    <property type="term" value="P:gluconeogenesis"/>
    <property type="evidence" value="ECO:0007669"/>
    <property type="project" value="TreeGrafter"/>
</dbReference>
<evidence type="ECO:0000313" key="10">
    <source>
        <dbReference type="Proteomes" id="UP000033944"/>
    </source>
</evidence>
<comment type="similarity">
    <text evidence="8">Belongs to the phosphoglycerate kinase family.</text>
</comment>
<dbReference type="PATRIC" id="fig|1618571.3.peg.638"/>
<dbReference type="EC" id="2.7.2.3" evidence="2 8"/>
<evidence type="ECO:0000256" key="7">
    <source>
        <dbReference type="PIRSR" id="PIRSR000724-2"/>
    </source>
</evidence>
<dbReference type="GO" id="GO:0005829">
    <property type="term" value="C:cytosol"/>
    <property type="evidence" value="ECO:0007669"/>
    <property type="project" value="TreeGrafter"/>
</dbReference>
<evidence type="ECO:0000256" key="8">
    <source>
        <dbReference type="RuleBase" id="RU000532"/>
    </source>
</evidence>
<dbReference type="SUPFAM" id="SSF53748">
    <property type="entry name" value="Phosphoglycerate kinase"/>
    <property type="match status" value="1"/>
</dbReference>
<name>A0A0G0L4F6_9BACT</name>
<dbReference type="EMBL" id="LBVN01000015">
    <property type="protein sequence ID" value="KKQ86863.1"/>
    <property type="molecule type" value="Genomic_DNA"/>
</dbReference>
<keyword evidence="6 7" id="KW-0067">ATP-binding</keyword>
<dbReference type="GO" id="GO:0043531">
    <property type="term" value="F:ADP binding"/>
    <property type="evidence" value="ECO:0007669"/>
    <property type="project" value="TreeGrafter"/>
</dbReference>
<feature type="binding site" evidence="7">
    <location>
        <begin position="303"/>
        <end position="306"/>
    </location>
    <ligand>
        <name>ATP</name>
        <dbReference type="ChEBI" id="CHEBI:30616"/>
    </ligand>
</feature>
<keyword evidence="5 8" id="KW-0418">Kinase</keyword>
<sequence>MEPKKLQDLDLNGKRVFVRADLDVPIVEKVNVFVPSETYRLEVLKDTVNYCISKQAAEVVIVGHMGRPTPEDQNNTKFSTQSLIPSLEKILGCGIVYRKIDEKAPINGVTMLENIRFYEGEEKNDPEFAKTLASIADVYVNEAFAVSHREHASIVGVPKLLPHGLGIWHQKEIENLSKAFENPQRPLVVLISGIKDDKIGYAKAFEEFADKILIGGKLPDLMQIDKSIRDYSETEKVLVANLTIDKFDITVNSIDRFKEEIFKAKTIILAGVLGKYEEEGHDQGTREVFGAVARAKAFKIVGGGDSLAAIEKYELKADFNWTSVGGGAMLEFLTKKTLPGIEALK</sequence>
<dbReference type="InterPro" id="IPR036043">
    <property type="entry name" value="Phosphoglycerate_kinase_sf"/>
</dbReference>
<feature type="binding site" evidence="7">
    <location>
        <position position="277"/>
    </location>
    <ligand>
        <name>ATP</name>
        <dbReference type="ChEBI" id="CHEBI:30616"/>
    </ligand>
</feature>